<protein>
    <submittedName>
        <fullName evidence="2">Uncharacterized protein</fullName>
    </submittedName>
</protein>
<reference evidence="2 3" key="1">
    <citation type="submission" date="2024-08" db="EMBL/GenBank/DDBJ databases">
        <title>Genome mining of Saccharopolyspora cebuensis PGLac3 from Nigerian medicinal plant.</title>
        <authorList>
            <person name="Ezeobiora C.E."/>
            <person name="Igbokwe N.H."/>
            <person name="Amin D.H."/>
            <person name="Mendie U.E."/>
        </authorList>
    </citation>
    <scope>NUCLEOTIDE SEQUENCE [LARGE SCALE GENOMIC DNA]</scope>
    <source>
        <strain evidence="2 3">PGLac3</strain>
    </source>
</reference>
<evidence type="ECO:0000256" key="1">
    <source>
        <dbReference type="SAM" id="SignalP"/>
    </source>
</evidence>
<organism evidence="2 3">
    <name type="scientific">Saccharopolyspora cebuensis</name>
    <dbReference type="NCBI Taxonomy" id="418759"/>
    <lineage>
        <taxon>Bacteria</taxon>
        <taxon>Bacillati</taxon>
        <taxon>Actinomycetota</taxon>
        <taxon>Actinomycetes</taxon>
        <taxon>Pseudonocardiales</taxon>
        <taxon>Pseudonocardiaceae</taxon>
        <taxon>Saccharopolyspora</taxon>
    </lineage>
</organism>
<dbReference type="PROSITE" id="PS51257">
    <property type="entry name" value="PROKAR_LIPOPROTEIN"/>
    <property type="match status" value="1"/>
</dbReference>
<dbReference type="EMBL" id="JBGEHV010000032">
    <property type="protein sequence ID" value="MEY8041199.1"/>
    <property type="molecule type" value="Genomic_DNA"/>
</dbReference>
<evidence type="ECO:0000313" key="2">
    <source>
        <dbReference type="EMBL" id="MEY8041199.1"/>
    </source>
</evidence>
<dbReference type="Proteomes" id="UP001564626">
    <property type="component" value="Unassembled WGS sequence"/>
</dbReference>
<gene>
    <name evidence="2" type="ORF">AB8O55_17470</name>
</gene>
<evidence type="ECO:0000313" key="3">
    <source>
        <dbReference type="Proteomes" id="UP001564626"/>
    </source>
</evidence>
<dbReference type="RefSeq" id="WP_345359036.1">
    <property type="nucleotide sequence ID" value="NZ_BAABII010000004.1"/>
</dbReference>
<comment type="caution">
    <text evidence="2">The sequence shown here is derived from an EMBL/GenBank/DDBJ whole genome shotgun (WGS) entry which is preliminary data.</text>
</comment>
<proteinExistence type="predicted"/>
<keyword evidence="3" id="KW-1185">Reference proteome</keyword>
<sequence>MSANLGRLLVNMQAAVLAFGCMAQNIDGGYRPTTQQLDELARTADVLAAILRDTAHGTTPTAPLVIDATADPR</sequence>
<feature type="signal peptide" evidence="1">
    <location>
        <begin position="1"/>
        <end position="23"/>
    </location>
</feature>
<feature type="chain" id="PRO_5047537533" evidence="1">
    <location>
        <begin position="24"/>
        <end position="73"/>
    </location>
</feature>
<name>A0ABV4CP51_9PSEU</name>
<keyword evidence="1" id="KW-0732">Signal</keyword>
<accession>A0ABV4CP51</accession>